<proteinExistence type="predicted"/>
<sequence length="84" mass="9541">MTTLLRLISLIAPPWCDVSTAKQERPVLLTDVKREQRIEGMAGIIRRMCRLSAGGLLVLADYDERELSIKLLAYLEGRDVEIEK</sequence>
<dbReference type="EMBL" id="JAOVZR010000004">
    <property type="protein sequence ID" value="MCY0150862.1"/>
    <property type="molecule type" value="Genomic_DNA"/>
</dbReference>
<keyword evidence="3" id="KW-1185">Reference proteome</keyword>
<evidence type="ECO:0000313" key="1">
    <source>
        <dbReference type="EMBL" id="MCY0146153.1"/>
    </source>
</evidence>
<dbReference type="EMBL" id="JAOVZR010000001">
    <property type="protein sequence ID" value="MCY0146153.1"/>
    <property type="molecule type" value="Genomic_DNA"/>
</dbReference>
<gene>
    <name evidence="1" type="ORF">OEG84_00075</name>
    <name evidence="2" type="ORF">OEG84_24980</name>
</gene>
<organism evidence="1 3">
    <name type="scientific">Hoeflea algicola</name>
    <dbReference type="NCBI Taxonomy" id="2983763"/>
    <lineage>
        <taxon>Bacteria</taxon>
        <taxon>Pseudomonadati</taxon>
        <taxon>Pseudomonadota</taxon>
        <taxon>Alphaproteobacteria</taxon>
        <taxon>Hyphomicrobiales</taxon>
        <taxon>Rhizobiaceae</taxon>
        <taxon>Hoeflea</taxon>
    </lineage>
</organism>
<reference evidence="1" key="1">
    <citation type="submission" date="2022-10" db="EMBL/GenBank/DDBJ databases">
        <title>Hoeflea sp. G2-23, isolated from marine algae.</title>
        <authorList>
            <person name="Kristyanto S."/>
            <person name="Kim J.M."/>
            <person name="Jeon C.O."/>
        </authorList>
    </citation>
    <scope>NUCLEOTIDE SEQUENCE</scope>
    <source>
        <strain evidence="1">G2-23</strain>
    </source>
</reference>
<accession>A0ABT3Z305</accession>
<comment type="caution">
    <text evidence="1">The sequence shown here is derived from an EMBL/GenBank/DDBJ whole genome shotgun (WGS) entry which is preliminary data.</text>
</comment>
<name>A0ABT3Z305_9HYPH</name>
<dbReference type="Proteomes" id="UP001073227">
    <property type="component" value="Unassembled WGS sequence"/>
</dbReference>
<evidence type="ECO:0000313" key="2">
    <source>
        <dbReference type="EMBL" id="MCY0150862.1"/>
    </source>
</evidence>
<evidence type="ECO:0000313" key="3">
    <source>
        <dbReference type="Proteomes" id="UP001073227"/>
    </source>
</evidence>
<dbReference type="RefSeq" id="WP_267651846.1">
    <property type="nucleotide sequence ID" value="NZ_JAOVZR010000001.1"/>
</dbReference>
<protein>
    <submittedName>
        <fullName evidence="1">Uncharacterized protein</fullName>
    </submittedName>
</protein>